<accession>A0AAC9GJG6</accession>
<dbReference type="Gene3D" id="3.10.450.50">
    <property type="match status" value="1"/>
</dbReference>
<dbReference type="GeneID" id="32307910"/>
<name>A0AAC9GJG6_9FLAO</name>
<gene>
    <name evidence="2" type="ORF">BB050_02028</name>
</gene>
<dbReference type="InterPro" id="IPR027843">
    <property type="entry name" value="DUF4440"/>
</dbReference>
<dbReference type="InterPro" id="IPR032710">
    <property type="entry name" value="NTF2-like_dom_sf"/>
</dbReference>
<dbReference type="Proteomes" id="UP000093276">
    <property type="component" value="Chromosome"/>
</dbReference>
<reference evidence="2 3" key="1">
    <citation type="submission" date="2016-08" db="EMBL/GenBank/DDBJ databases">
        <title>Complete genome sequence of Flavobacterium johnsoniae strain GSE09, a volatile-producing biocontrol agent isolated from cucumber (Cucumis sativus).</title>
        <authorList>
            <person name="Jeong J.-J."/>
            <person name="Oh J.Y."/>
            <person name="Jim Y.J."/>
            <person name="Sang M.K."/>
            <person name="Kim K.D."/>
        </authorList>
    </citation>
    <scope>NUCLEOTIDE SEQUENCE [LARGE SCALE GENOMIC DNA]</scope>
    <source>
        <strain evidence="2 3">GSE09</strain>
    </source>
</reference>
<dbReference type="SUPFAM" id="SSF54427">
    <property type="entry name" value="NTF2-like"/>
    <property type="match status" value="1"/>
</dbReference>
<dbReference type="RefSeq" id="WP_066033473.1">
    <property type="nucleotide sequence ID" value="NZ_CP016907.1"/>
</dbReference>
<dbReference type="AlphaFoldDB" id="A0AAC9GJG6"/>
<dbReference type="Pfam" id="PF14534">
    <property type="entry name" value="DUF4440"/>
    <property type="match status" value="1"/>
</dbReference>
<organism evidence="2 3">
    <name type="scientific">Flavobacterium anhuiense</name>
    <dbReference type="NCBI Taxonomy" id="459526"/>
    <lineage>
        <taxon>Bacteria</taxon>
        <taxon>Pseudomonadati</taxon>
        <taxon>Bacteroidota</taxon>
        <taxon>Flavobacteriia</taxon>
        <taxon>Flavobacteriales</taxon>
        <taxon>Flavobacteriaceae</taxon>
        <taxon>Flavobacterium</taxon>
    </lineage>
</organism>
<proteinExistence type="predicted"/>
<evidence type="ECO:0000259" key="1">
    <source>
        <dbReference type="Pfam" id="PF14534"/>
    </source>
</evidence>
<evidence type="ECO:0000313" key="2">
    <source>
        <dbReference type="EMBL" id="AOC95151.1"/>
    </source>
</evidence>
<feature type="domain" description="DUF4440" evidence="1">
    <location>
        <begin position="50"/>
        <end position="167"/>
    </location>
</feature>
<dbReference type="KEGG" id="fjg:BB050_02028"/>
<dbReference type="EMBL" id="CP016907">
    <property type="protein sequence ID" value="AOC95151.1"/>
    <property type="molecule type" value="Genomic_DNA"/>
</dbReference>
<evidence type="ECO:0000313" key="3">
    <source>
        <dbReference type="Proteomes" id="UP000093276"/>
    </source>
</evidence>
<protein>
    <recommendedName>
        <fullName evidence="1">DUF4440 domain-containing protein</fullName>
    </recommendedName>
</protein>
<sequence length="182" mass="20906">MKSNQSLIPLKFLLIGILFIQTQVGFSQESKNSILYKTIMAKDSLLFDIGFNACDIKQFENLFSDELEFYHDKDGFSNKADFLKSFKNGLCGSQETYRSRRELVAGSTEIYPLYKKGVLYAAIQIGIHQFYETTATKGQPLLKKNEKLVGKAKFTHLWILENNEWKLKRALSYNHSAVNSKQ</sequence>